<dbReference type="PANTHER" id="PTHR42734:SF17">
    <property type="entry name" value="METAL TRANSPORT SYSTEM ATP-BINDING PROTEIN TM_0124-RELATED"/>
    <property type="match status" value="1"/>
</dbReference>
<dbReference type="PROSITE" id="PS00211">
    <property type="entry name" value="ABC_TRANSPORTER_1"/>
    <property type="match status" value="1"/>
</dbReference>
<dbReference type="CDD" id="cd03235">
    <property type="entry name" value="ABC_Metallic_Cations"/>
    <property type="match status" value="1"/>
</dbReference>
<evidence type="ECO:0000256" key="3">
    <source>
        <dbReference type="ARBA" id="ARBA00022741"/>
    </source>
</evidence>
<dbReference type="PANTHER" id="PTHR42734">
    <property type="entry name" value="METAL TRANSPORT SYSTEM ATP-BINDING PROTEIN TM_0124-RELATED"/>
    <property type="match status" value="1"/>
</dbReference>
<proteinExistence type="inferred from homology"/>
<comment type="similarity">
    <text evidence="1">Belongs to the ABC transporter superfamily.</text>
</comment>
<comment type="caution">
    <text evidence="6">The sequence shown here is derived from an EMBL/GenBank/DDBJ whole genome shotgun (WGS) entry which is preliminary data.</text>
</comment>
<evidence type="ECO:0000259" key="5">
    <source>
        <dbReference type="PROSITE" id="PS50893"/>
    </source>
</evidence>
<evidence type="ECO:0000256" key="4">
    <source>
        <dbReference type="ARBA" id="ARBA00022840"/>
    </source>
</evidence>
<keyword evidence="2" id="KW-0813">Transport</keyword>
<sequence>MQLTSAETVLEATDLSVELGGLPVLRGISLSVGVGETVALLGGNGSGKSTLVRTVVGLLPYQHGTIALFGRPQRLFRSWRRIGYVPQRTPVGTSAATVREVVGAGLLAQRPPFLPAGKAHRRAVTEALEVVGMAGRAGDRVSWLSGGQQQRVLIARALVGKPQLLILDEPTAGVDLEHQQVLAGVLDRLTDNGTAMLVVLHEIGPLAEQIDRAVVLREGRVAYQGSLAGIPGLHAGGHECEEPAAPDPIGGAILQQTDLVRPNGSQGNGRP</sequence>
<keyword evidence="7" id="KW-1185">Reference proteome</keyword>
<dbReference type="Pfam" id="PF00005">
    <property type="entry name" value="ABC_tran"/>
    <property type="match status" value="1"/>
</dbReference>
<dbReference type="InterPro" id="IPR003593">
    <property type="entry name" value="AAA+_ATPase"/>
</dbReference>
<protein>
    <submittedName>
        <fullName evidence="6">Zinc transport system ATP-binding protein</fullName>
        <ecNumber evidence="6">3.6.3.-</ecNumber>
    </submittedName>
</protein>
<reference evidence="6 7" key="1">
    <citation type="submission" date="2020-07" db="EMBL/GenBank/DDBJ databases">
        <title>Sequencing the genomes of 1000 actinobacteria strains.</title>
        <authorList>
            <person name="Klenk H.-P."/>
        </authorList>
    </citation>
    <scope>NUCLEOTIDE SEQUENCE [LARGE SCALE GENOMIC DNA]</scope>
    <source>
        <strain evidence="6 7">DSM 22083</strain>
    </source>
</reference>
<organism evidence="6 7">
    <name type="scientific">Microlunatus parietis</name>
    <dbReference type="NCBI Taxonomy" id="682979"/>
    <lineage>
        <taxon>Bacteria</taxon>
        <taxon>Bacillati</taxon>
        <taxon>Actinomycetota</taxon>
        <taxon>Actinomycetes</taxon>
        <taxon>Propionibacteriales</taxon>
        <taxon>Propionibacteriaceae</taxon>
        <taxon>Microlunatus</taxon>
    </lineage>
</organism>
<keyword evidence="4 6" id="KW-0067">ATP-binding</keyword>
<dbReference type="Gene3D" id="3.40.50.300">
    <property type="entry name" value="P-loop containing nucleotide triphosphate hydrolases"/>
    <property type="match status" value="1"/>
</dbReference>
<dbReference type="AlphaFoldDB" id="A0A7Y9LB06"/>
<dbReference type="PROSITE" id="PS50893">
    <property type="entry name" value="ABC_TRANSPORTER_2"/>
    <property type="match status" value="1"/>
</dbReference>
<dbReference type="GO" id="GO:0016887">
    <property type="term" value="F:ATP hydrolysis activity"/>
    <property type="evidence" value="ECO:0007669"/>
    <property type="project" value="InterPro"/>
</dbReference>
<dbReference type="Proteomes" id="UP000569914">
    <property type="component" value="Unassembled WGS sequence"/>
</dbReference>
<dbReference type="SMART" id="SM00382">
    <property type="entry name" value="AAA"/>
    <property type="match status" value="1"/>
</dbReference>
<dbReference type="RefSeq" id="WP_179749356.1">
    <property type="nucleotide sequence ID" value="NZ_JACCBU010000001.1"/>
</dbReference>
<evidence type="ECO:0000313" key="7">
    <source>
        <dbReference type="Proteomes" id="UP000569914"/>
    </source>
</evidence>
<keyword evidence="3" id="KW-0547">Nucleotide-binding</keyword>
<accession>A0A7Y9LB06</accession>
<name>A0A7Y9LB06_9ACTN</name>
<feature type="domain" description="ABC transporter" evidence="5">
    <location>
        <begin position="10"/>
        <end position="243"/>
    </location>
</feature>
<dbReference type="EMBL" id="JACCBU010000001">
    <property type="protein sequence ID" value="NYE70125.1"/>
    <property type="molecule type" value="Genomic_DNA"/>
</dbReference>
<evidence type="ECO:0000256" key="1">
    <source>
        <dbReference type="ARBA" id="ARBA00005417"/>
    </source>
</evidence>
<evidence type="ECO:0000313" key="6">
    <source>
        <dbReference type="EMBL" id="NYE70125.1"/>
    </source>
</evidence>
<dbReference type="InterPro" id="IPR027417">
    <property type="entry name" value="P-loop_NTPase"/>
</dbReference>
<dbReference type="InterPro" id="IPR003439">
    <property type="entry name" value="ABC_transporter-like_ATP-bd"/>
</dbReference>
<gene>
    <name evidence="6" type="ORF">BKA15_001454</name>
</gene>
<dbReference type="EC" id="3.6.3.-" evidence="6"/>
<dbReference type="InterPro" id="IPR050153">
    <property type="entry name" value="Metal_Ion_Import_ABC"/>
</dbReference>
<dbReference type="InterPro" id="IPR017871">
    <property type="entry name" value="ABC_transporter-like_CS"/>
</dbReference>
<keyword evidence="6" id="KW-0378">Hydrolase</keyword>
<dbReference type="GO" id="GO:0005524">
    <property type="term" value="F:ATP binding"/>
    <property type="evidence" value="ECO:0007669"/>
    <property type="project" value="UniProtKB-KW"/>
</dbReference>
<dbReference type="SUPFAM" id="SSF52540">
    <property type="entry name" value="P-loop containing nucleoside triphosphate hydrolases"/>
    <property type="match status" value="1"/>
</dbReference>
<evidence type="ECO:0000256" key="2">
    <source>
        <dbReference type="ARBA" id="ARBA00022448"/>
    </source>
</evidence>